<dbReference type="GeneID" id="51518908"/>
<dbReference type="AlphaFoldDB" id="C7M736"/>
<gene>
    <name evidence="2" type="ordered locus">Coch_0530</name>
</gene>
<feature type="signal peptide" evidence="1">
    <location>
        <begin position="1"/>
        <end position="19"/>
    </location>
</feature>
<dbReference type="RefSeq" id="WP_015781823.1">
    <property type="nucleotide sequence ID" value="NC_013162.1"/>
</dbReference>
<feature type="chain" id="PRO_5002979144" evidence="1">
    <location>
        <begin position="20"/>
        <end position="50"/>
    </location>
</feature>
<dbReference type="STRING" id="521097.Coch_0530"/>
<keyword evidence="3" id="KW-1185">Reference proteome</keyword>
<dbReference type="HOGENOM" id="CLU_3115879_0_0_10"/>
<proteinExistence type="predicted"/>
<name>C7M736_CAPOD</name>
<dbReference type="KEGG" id="coc:Coch_0530"/>
<accession>C7M736</accession>
<reference evidence="2 3" key="1">
    <citation type="journal article" date="2009" name="Stand. Genomic Sci.">
        <title>Complete genome sequence of Capnocytophaga ochracea type strain (VPI 2845).</title>
        <authorList>
            <person name="Mavrommatis K."/>
            <person name="Gronow S."/>
            <person name="Saunders E."/>
            <person name="Land M."/>
            <person name="Lapidus A."/>
            <person name="Copeland A."/>
            <person name="Glavina Del Rio T."/>
            <person name="Nolan M."/>
            <person name="Lucas S."/>
            <person name="Chen F."/>
            <person name="Tice H."/>
            <person name="Cheng J.F."/>
            <person name="Bruce D."/>
            <person name="Goodwin L."/>
            <person name="Pitluck S."/>
            <person name="Pati A."/>
            <person name="Ivanova N."/>
            <person name="Chen A."/>
            <person name="Palaniappan K."/>
            <person name="Chain P."/>
            <person name="Hauser L."/>
            <person name="Chang Y.J."/>
            <person name="Jeffries C.D."/>
            <person name="Brettin T."/>
            <person name="Detter J.C."/>
            <person name="Han C."/>
            <person name="Bristow J."/>
            <person name="Goker M."/>
            <person name="Rohde M."/>
            <person name="Eisen J.A."/>
            <person name="Markowitz V."/>
            <person name="Kyrpides N.C."/>
            <person name="Klenk H.P."/>
            <person name="Hugenholtz P."/>
        </authorList>
    </citation>
    <scope>NUCLEOTIDE SEQUENCE [LARGE SCALE GENOMIC DNA]</scope>
    <source>
        <strain evidence="3">ATCC 27872 / DSM 7271 / JCM 12966 / VPI 2845</strain>
    </source>
</reference>
<sequence length="50" mass="5617">MLKNFTLIIALLLTSLAQAQKETSIRHIDILTYDSDGGLYFYASPEDVII</sequence>
<dbReference type="Proteomes" id="UP000006650">
    <property type="component" value="Chromosome"/>
</dbReference>
<evidence type="ECO:0000256" key="1">
    <source>
        <dbReference type="SAM" id="SignalP"/>
    </source>
</evidence>
<keyword evidence="1" id="KW-0732">Signal</keyword>
<protein>
    <submittedName>
        <fullName evidence="2">Uncharacterized protein</fullName>
    </submittedName>
</protein>
<evidence type="ECO:0000313" key="2">
    <source>
        <dbReference type="EMBL" id="ACU92090.1"/>
    </source>
</evidence>
<dbReference type="EMBL" id="CP001632">
    <property type="protein sequence ID" value="ACU92090.1"/>
    <property type="molecule type" value="Genomic_DNA"/>
</dbReference>
<evidence type="ECO:0000313" key="3">
    <source>
        <dbReference type="Proteomes" id="UP000006650"/>
    </source>
</evidence>
<organism evidence="2 3">
    <name type="scientific">Capnocytophaga ochracea (strain ATCC 27872 / DSM 7271 / CCUG 9716 / JCM 12966 / NCTC 12371 / SS31 / VPI 2845)</name>
    <name type="common">Bacteroides ochraceus</name>
    <dbReference type="NCBI Taxonomy" id="521097"/>
    <lineage>
        <taxon>Bacteria</taxon>
        <taxon>Pseudomonadati</taxon>
        <taxon>Bacteroidota</taxon>
        <taxon>Flavobacteriia</taxon>
        <taxon>Flavobacteriales</taxon>
        <taxon>Flavobacteriaceae</taxon>
        <taxon>Capnocytophaga</taxon>
    </lineage>
</organism>